<keyword evidence="2" id="KW-0472">Membrane</keyword>
<reference evidence="4 5" key="1">
    <citation type="submission" date="2020-08" db="EMBL/GenBank/DDBJ databases">
        <title>Sequencing the genomes of 1000 actinobacteria strains.</title>
        <authorList>
            <person name="Klenk H.-P."/>
        </authorList>
    </citation>
    <scope>NUCLEOTIDE SEQUENCE [LARGE SCALE GENOMIC DNA]</scope>
    <source>
        <strain evidence="4 5">DSM 44230</strain>
    </source>
</reference>
<feature type="region of interest" description="Disordered" evidence="1">
    <location>
        <begin position="65"/>
        <end position="93"/>
    </location>
</feature>
<name>A0A7W7FWV6_9PSEU</name>
<keyword evidence="2" id="KW-1133">Transmembrane helix</keyword>
<evidence type="ECO:0000313" key="4">
    <source>
        <dbReference type="EMBL" id="MBB4681921.1"/>
    </source>
</evidence>
<keyword evidence="5" id="KW-1185">Reference proteome</keyword>
<dbReference type="RefSeq" id="WP_185008844.1">
    <property type="nucleotide sequence ID" value="NZ_BAAAUI010000034.1"/>
</dbReference>
<evidence type="ECO:0000256" key="1">
    <source>
        <dbReference type="SAM" id="MobiDB-lite"/>
    </source>
</evidence>
<dbReference type="Proteomes" id="UP000533598">
    <property type="component" value="Unassembled WGS sequence"/>
</dbReference>
<dbReference type="AlphaFoldDB" id="A0A7W7FWV6"/>
<gene>
    <name evidence="4" type="ORF">HNR67_008039</name>
</gene>
<organism evidence="4 5">
    <name type="scientific">Crossiella cryophila</name>
    <dbReference type="NCBI Taxonomy" id="43355"/>
    <lineage>
        <taxon>Bacteria</taxon>
        <taxon>Bacillati</taxon>
        <taxon>Actinomycetota</taxon>
        <taxon>Actinomycetes</taxon>
        <taxon>Pseudonocardiales</taxon>
        <taxon>Pseudonocardiaceae</taxon>
        <taxon>Crossiella</taxon>
    </lineage>
</organism>
<evidence type="ECO:0000259" key="3">
    <source>
        <dbReference type="Pfam" id="PF26056"/>
    </source>
</evidence>
<evidence type="ECO:0000313" key="5">
    <source>
        <dbReference type="Proteomes" id="UP000533598"/>
    </source>
</evidence>
<dbReference type="InterPro" id="IPR058330">
    <property type="entry name" value="DUF8017"/>
</dbReference>
<proteinExistence type="predicted"/>
<dbReference type="EMBL" id="JACHMH010000001">
    <property type="protein sequence ID" value="MBB4681921.1"/>
    <property type="molecule type" value="Genomic_DNA"/>
</dbReference>
<feature type="transmembrane region" description="Helical" evidence="2">
    <location>
        <begin position="39"/>
        <end position="61"/>
    </location>
</feature>
<sequence length="265" mass="27499">MTWSGDQGNRGGGEFTGAYGGLGVFGEGQPEPPKNRWRMAIIAALSLVIVVGLVMVVVLLGRDESTPPAAQTTPATSSATAGSSSSSAKSAAVQTITNTESGLTYKVPASWQKGGDGMSRTTSGPILKGMAARYPYDCGNGQFTRAEVGSGRTDDTNLTRAASDLAKYVATQGYTVDKVEPKVVLNEPKTFDNSGTTGVLVVANATAAKTSECNAPRGQVIGLAVKGAKGSSVFMLDVSYEGKNSQFTPTEDEMKQILDSVRLAK</sequence>
<evidence type="ECO:0000256" key="2">
    <source>
        <dbReference type="SAM" id="Phobius"/>
    </source>
</evidence>
<dbReference type="Pfam" id="PF26056">
    <property type="entry name" value="DUF8017"/>
    <property type="match status" value="1"/>
</dbReference>
<keyword evidence="2" id="KW-0812">Transmembrane</keyword>
<accession>A0A7W7FWV6</accession>
<feature type="compositionally biased region" description="Low complexity" evidence="1">
    <location>
        <begin position="65"/>
        <end position="92"/>
    </location>
</feature>
<feature type="domain" description="DUF8017" evidence="3">
    <location>
        <begin position="91"/>
        <end position="264"/>
    </location>
</feature>
<protein>
    <recommendedName>
        <fullName evidence="3">DUF8017 domain-containing protein</fullName>
    </recommendedName>
</protein>
<comment type="caution">
    <text evidence="4">The sequence shown here is derived from an EMBL/GenBank/DDBJ whole genome shotgun (WGS) entry which is preliminary data.</text>
</comment>